<dbReference type="SUPFAM" id="SSF53474">
    <property type="entry name" value="alpha/beta-Hydrolases"/>
    <property type="match status" value="1"/>
</dbReference>
<dbReference type="Pfam" id="PF02566">
    <property type="entry name" value="OsmC"/>
    <property type="match status" value="1"/>
</dbReference>
<dbReference type="InterPro" id="IPR015946">
    <property type="entry name" value="KH_dom-like_a/b"/>
</dbReference>
<evidence type="ECO:0000313" key="1">
    <source>
        <dbReference type="EMBL" id="MCI2282524.1"/>
    </source>
</evidence>
<protein>
    <submittedName>
        <fullName evidence="1">Bifunctional alpha/beta hydrolase/OsmC family protein</fullName>
    </submittedName>
</protein>
<dbReference type="Proteomes" id="UP001139646">
    <property type="component" value="Unassembled WGS sequence"/>
</dbReference>
<dbReference type="SUPFAM" id="SSF82784">
    <property type="entry name" value="OsmC-like"/>
    <property type="match status" value="1"/>
</dbReference>
<reference evidence="1" key="1">
    <citation type="submission" date="2022-01" db="EMBL/GenBank/DDBJ databases">
        <title>Colwellia maritima, isolated from seawater.</title>
        <authorList>
            <person name="Kristyanto S."/>
            <person name="Jung J."/>
            <person name="Jeon C.O."/>
        </authorList>
    </citation>
    <scope>NUCLEOTIDE SEQUENCE</scope>
    <source>
        <strain evidence="1">MSW7</strain>
    </source>
</reference>
<proteinExistence type="predicted"/>
<dbReference type="RefSeq" id="WP_242283294.1">
    <property type="nucleotide sequence ID" value="NZ_JAKKSL010000001.1"/>
</dbReference>
<dbReference type="InterPro" id="IPR029058">
    <property type="entry name" value="AB_hydrolase_fold"/>
</dbReference>
<dbReference type="Gene3D" id="3.30.300.20">
    <property type="match status" value="1"/>
</dbReference>
<dbReference type="Gene3D" id="3.40.50.1820">
    <property type="entry name" value="alpha/beta hydrolase"/>
    <property type="match status" value="1"/>
</dbReference>
<keyword evidence="2" id="KW-1185">Reference proteome</keyword>
<evidence type="ECO:0000313" key="2">
    <source>
        <dbReference type="Proteomes" id="UP001139646"/>
    </source>
</evidence>
<gene>
    <name evidence="1" type="ORF">L3081_02815</name>
</gene>
<dbReference type="GO" id="GO:0016787">
    <property type="term" value="F:hydrolase activity"/>
    <property type="evidence" value="ECO:0007669"/>
    <property type="project" value="UniProtKB-KW"/>
</dbReference>
<dbReference type="PANTHER" id="PTHR39624">
    <property type="entry name" value="PROTEIN INVOLVED IN RIMO-MEDIATED BETA-METHYLTHIOLATION OF RIBOSOMAL PROTEIN S12 YCAO"/>
    <property type="match status" value="1"/>
</dbReference>
<dbReference type="EMBL" id="JAKKSL010000001">
    <property type="protein sequence ID" value="MCI2282524.1"/>
    <property type="molecule type" value="Genomic_DNA"/>
</dbReference>
<comment type="caution">
    <text evidence="1">The sequence shown here is derived from an EMBL/GenBank/DDBJ whole genome shotgun (WGS) entry which is preliminary data.</text>
</comment>
<organism evidence="1 2">
    <name type="scientific">Colwellia maritima</name>
    <dbReference type="NCBI Taxonomy" id="2912588"/>
    <lineage>
        <taxon>Bacteria</taxon>
        <taxon>Pseudomonadati</taxon>
        <taxon>Pseudomonadota</taxon>
        <taxon>Gammaproteobacteria</taxon>
        <taxon>Alteromonadales</taxon>
        <taxon>Colwelliaceae</taxon>
        <taxon>Colwellia</taxon>
    </lineage>
</organism>
<dbReference type="InterPro" id="IPR036102">
    <property type="entry name" value="OsmC/Ohrsf"/>
</dbReference>
<sequence length="372" mass="40358">MEKRVEFISNGQKLTGLLEFPSGTVKAYALFAHCFTCDKANTADSVIVRALVEKGFAVLQFNSTKSENSDFSNANFASNLDDLKSAATFLKLNYAAPQLLVGHSIGGAAALAVASDIKSISAVATIGAPALSGYITQDITNKDDKTNPPQFILKGKSVLLMHSPVDTMVSINEAEKIYSHLKHPKSFISLDTADHFLSTHSDAVYVATVISSQADKYIQASEKTGETIIKPEKGTIVVSEKDHNFTVNVASDDHSWLADEPLNLGGKNLGPDPYEHLLAALGACTVMTLRMYAKHKKIDLHDIKVTLEHSKNHQNNNPSKESLSDGEQITRKVTLVGNLSEEQKNKLLVIANKCPVHQTLNNKLTITTTAQD</sequence>
<dbReference type="PANTHER" id="PTHR39624:SF2">
    <property type="entry name" value="OSMC-LIKE PROTEIN"/>
    <property type="match status" value="1"/>
</dbReference>
<dbReference type="InterPro" id="IPR003718">
    <property type="entry name" value="OsmC/Ohr_fam"/>
</dbReference>
<keyword evidence="1" id="KW-0378">Hydrolase</keyword>
<accession>A0ABS9WX22</accession>
<name>A0ABS9WX22_9GAMM</name>